<dbReference type="SUPFAM" id="SSF75138">
    <property type="entry name" value="HprK N-terminal domain-like"/>
    <property type="match status" value="1"/>
</dbReference>
<keyword evidence="6 12" id="KW-0418">Kinase</keyword>
<dbReference type="EMBL" id="VUMM01000002">
    <property type="protein sequence ID" value="MSS00956.1"/>
    <property type="molecule type" value="Genomic_DNA"/>
</dbReference>
<dbReference type="RefSeq" id="WP_154459424.1">
    <property type="nucleotide sequence ID" value="NZ_JAQYTQ010000098.1"/>
</dbReference>
<evidence type="ECO:0000256" key="4">
    <source>
        <dbReference type="ARBA" id="ARBA00022679"/>
    </source>
</evidence>
<protein>
    <submittedName>
        <fullName evidence="12">HPr(Ser) kinase/phosphatase</fullName>
    </submittedName>
</protein>
<evidence type="ECO:0000256" key="3">
    <source>
        <dbReference type="ARBA" id="ARBA00022527"/>
    </source>
</evidence>
<proteinExistence type="inferred from homology"/>
<dbReference type="GO" id="GO:0000155">
    <property type="term" value="F:phosphorelay sensor kinase activity"/>
    <property type="evidence" value="ECO:0007669"/>
    <property type="project" value="InterPro"/>
</dbReference>
<dbReference type="Gene3D" id="3.40.50.300">
    <property type="entry name" value="P-loop containing nucleotide triphosphate hydrolases"/>
    <property type="match status" value="1"/>
</dbReference>
<evidence type="ECO:0000256" key="9">
    <source>
        <dbReference type="ARBA" id="ARBA00047657"/>
    </source>
</evidence>
<dbReference type="AlphaFoldDB" id="A0A7X2N1Z4"/>
<evidence type="ECO:0000256" key="1">
    <source>
        <dbReference type="ARBA" id="ARBA00001120"/>
    </source>
</evidence>
<dbReference type="Pfam" id="PF07475">
    <property type="entry name" value="Hpr_kinase_C"/>
    <property type="match status" value="1"/>
</dbReference>
<comment type="similarity">
    <text evidence="2">Belongs to the HPrK/P family.</text>
</comment>
<gene>
    <name evidence="12" type="primary">hprK</name>
    <name evidence="12" type="ORF">FYJ50_02285</name>
</gene>
<accession>A0A7X2N1Z4</accession>
<evidence type="ECO:0000313" key="12">
    <source>
        <dbReference type="EMBL" id="MSS00956.1"/>
    </source>
</evidence>
<feature type="domain" description="HPr(Ser) kinase/phosphorylase N-terminal" evidence="10">
    <location>
        <begin position="6"/>
        <end position="131"/>
    </location>
</feature>
<dbReference type="Pfam" id="PF02603">
    <property type="entry name" value="Hpr_kinase_N"/>
    <property type="match status" value="1"/>
</dbReference>
<evidence type="ECO:0000256" key="8">
    <source>
        <dbReference type="ARBA" id="ARBA00023268"/>
    </source>
</evidence>
<dbReference type="PANTHER" id="PTHR30305:SF1">
    <property type="entry name" value="HPR KINASE_PHOSPHORYLASE"/>
    <property type="match status" value="1"/>
</dbReference>
<evidence type="ECO:0000256" key="7">
    <source>
        <dbReference type="ARBA" id="ARBA00022840"/>
    </source>
</evidence>
<dbReference type="GO" id="GO:0004674">
    <property type="term" value="F:protein serine/threonine kinase activity"/>
    <property type="evidence" value="ECO:0007669"/>
    <property type="project" value="UniProtKB-KW"/>
</dbReference>
<dbReference type="CDD" id="cd01918">
    <property type="entry name" value="HprK_C"/>
    <property type="match status" value="1"/>
</dbReference>
<comment type="catalytic activity">
    <reaction evidence="9">
        <text>[HPr protein]-O-phospho-L-serine + phosphate + H(+) = [HPr protein]-L-serine + diphosphate</text>
        <dbReference type="Rhea" id="RHEA:46604"/>
        <dbReference type="Rhea" id="RHEA-COMP:11602"/>
        <dbReference type="Rhea" id="RHEA-COMP:11603"/>
        <dbReference type="ChEBI" id="CHEBI:15378"/>
        <dbReference type="ChEBI" id="CHEBI:29999"/>
        <dbReference type="ChEBI" id="CHEBI:33019"/>
        <dbReference type="ChEBI" id="CHEBI:43474"/>
        <dbReference type="ChEBI" id="CHEBI:83421"/>
    </reaction>
</comment>
<evidence type="ECO:0000259" key="10">
    <source>
        <dbReference type="Pfam" id="PF02603"/>
    </source>
</evidence>
<dbReference type="InterPro" id="IPR011104">
    <property type="entry name" value="Hpr_kin/Pase_C"/>
</dbReference>
<dbReference type="InterPro" id="IPR003755">
    <property type="entry name" value="HPr(Ser)_kin/Pase"/>
</dbReference>
<keyword evidence="5" id="KW-0547">Nucleotide-binding</keyword>
<comment type="catalytic activity">
    <reaction evidence="1">
        <text>[HPr protein]-L-serine + ATP = [HPr protein]-O-phospho-L-serine + ADP + H(+)</text>
        <dbReference type="Rhea" id="RHEA:46600"/>
        <dbReference type="Rhea" id="RHEA-COMP:11602"/>
        <dbReference type="Rhea" id="RHEA-COMP:11603"/>
        <dbReference type="ChEBI" id="CHEBI:15378"/>
        <dbReference type="ChEBI" id="CHEBI:29999"/>
        <dbReference type="ChEBI" id="CHEBI:30616"/>
        <dbReference type="ChEBI" id="CHEBI:83421"/>
        <dbReference type="ChEBI" id="CHEBI:456216"/>
    </reaction>
</comment>
<keyword evidence="4" id="KW-0808">Transferase</keyword>
<keyword evidence="7" id="KW-0067">ATP-binding</keyword>
<reference evidence="12 13" key="1">
    <citation type="submission" date="2019-08" db="EMBL/GenBank/DDBJ databases">
        <title>In-depth cultivation of the pig gut microbiome towards novel bacterial diversity and tailored functional studies.</title>
        <authorList>
            <person name="Wylensek D."/>
            <person name="Hitch T.C.A."/>
            <person name="Clavel T."/>
        </authorList>
    </citation>
    <scope>NUCLEOTIDE SEQUENCE [LARGE SCALE GENOMIC DNA]</scope>
    <source>
        <strain evidence="12 13">LKV-178-WT-2G</strain>
    </source>
</reference>
<dbReference type="GO" id="GO:0006109">
    <property type="term" value="P:regulation of carbohydrate metabolic process"/>
    <property type="evidence" value="ECO:0007669"/>
    <property type="project" value="InterPro"/>
</dbReference>
<evidence type="ECO:0000256" key="5">
    <source>
        <dbReference type="ARBA" id="ARBA00022741"/>
    </source>
</evidence>
<evidence type="ECO:0000256" key="6">
    <source>
        <dbReference type="ARBA" id="ARBA00022777"/>
    </source>
</evidence>
<dbReference type="Proteomes" id="UP000470082">
    <property type="component" value="Unassembled WGS sequence"/>
</dbReference>
<dbReference type="PANTHER" id="PTHR30305">
    <property type="entry name" value="PROTEIN YJDM-RELATED"/>
    <property type="match status" value="1"/>
</dbReference>
<comment type="caution">
    <text evidence="12">The sequence shown here is derived from an EMBL/GenBank/DDBJ whole genome shotgun (WGS) entry which is preliminary data.</text>
</comment>
<keyword evidence="8" id="KW-0511">Multifunctional enzyme</keyword>
<evidence type="ECO:0000256" key="2">
    <source>
        <dbReference type="ARBA" id="ARBA00006883"/>
    </source>
</evidence>
<keyword evidence="3" id="KW-0723">Serine/threonine-protein kinase</keyword>
<evidence type="ECO:0000259" key="11">
    <source>
        <dbReference type="Pfam" id="PF07475"/>
    </source>
</evidence>
<dbReference type="InterPro" id="IPR027417">
    <property type="entry name" value="P-loop_NTPase"/>
</dbReference>
<feature type="domain" description="HPr kinase/phosphorylase C-terminal" evidence="11">
    <location>
        <begin position="133"/>
        <end position="301"/>
    </location>
</feature>
<keyword evidence="13" id="KW-1185">Reference proteome</keyword>
<dbReference type="GO" id="GO:0005524">
    <property type="term" value="F:ATP binding"/>
    <property type="evidence" value="ECO:0007669"/>
    <property type="project" value="UniProtKB-KW"/>
</dbReference>
<dbReference type="SUPFAM" id="SSF53795">
    <property type="entry name" value="PEP carboxykinase-like"/>
    <property type="match status" value="1"/>
</dbReference>
<evidence type="ECO:0000313" key="13">
    <source>
        <dbReference type="Proteomes" id="UP000470082"/>
    </source>
</evidence>
<name>A0A7X2N1Z4_9FIRM</name>
<dbReference type="InterPro" id="IPR028979">
    <property type="entry name" value="Ser_kin/Pase_Hpr-like_N_sf"/>
</dbReference>
<sequence>MIVCKVTIKDLADYFNWTQIAGDKESLKRPIHLADINRPGLELAGYFEYGQQKRVVVIGNKEIHYITNKMDEIAQRRNFEFITSESTPGIVITNGHACPEVLKEIANRKDLAVFSTNETTTNTSVRITSYLDEKLAPSIVIHGELMRIHGIGVMIVGESGMGKSEIALSLIQKGHQLIADDRIDCYKIHNNLIGRTSRMLEGFMELRGVGIINVARMYGVGSYAKECEISLQIELVPFNDKADYDRVGIEEKEYVDILGVKILKLQIPISMGRPMATIIETAVFHYMLLRDGKDAAKEIENLVLQEIEKNEEEEVKSE</sequence>
<dbReference type="InterPro" id="IPR011126">
    <property type="entry name" value="Hpr_kin/Pase_Hpr_N"/>
</dbReference>
<dbReference type="NCBIfam" id="TIGR00679">
    <property type="entry name" value="hpr-ser"/>
    <property type="match status" value="1"/>
</dbReference>
<dbReference type="Gene3D" id="3.40.1390.20">
    <property type="entry name" value="HprK N-terminal domain-like"/>
    <property type="match status" value="1"/>
</dbReference>
<organism evidence="12 13">
    <name type="scientific">Floccifex porci</name>
    <dbReference type="NCBI Taxonomy" id="2606629"/>
    <lineage>
        <taxon>Bacteria</taxon>
        <taxon>Bacillati</taxon>
        <taxon>Bacillota</taxon>
        <taxon>Erysipelotrichia</taxon>
        <taxon>Erysipelotrichales</taxon>
        <taxon>Erysipelotrichaceae</taxon>
        <taxon>Floccifex</taxon>
    </lineage>
</organism>